<sequence length="163" mass="17966">MRHGTLAAIAFIGLAGCVDTSSTDYPRLDVLSPENVPVTDSTAMRPPIRADVSYAVQWTCVWDTLPTEWQLPGIQIDKGRAYAINEWTRLSGDVTESDADGRMLNLAGERLSNDGHWYPMEMEGPIYPDRESTLFGYWKGASCEADVSPVRVEAPEEESPVAS</sequence>
<proteinExistence type="predicted"/>
<gene>
    <name evidence="1" type="ORF">SAMN05660686_03561</name>
</gene>
<accession>A0A8G2BK54</accession>
<name>A0A8G2BK54_9PROT</name>
<dbReference type="PROSITE" id="PS51257">
    <property type="entry name" value="PROKAR_LIPOPROTEIN"/>
    <property type="match status" value="1"/>
</dbReference>
<comment type="caution">
    <text evidence="1">The sequence shown here is derived from an EMBL/GenBank/DDBJ whole genome shotgun (WGS) entry which is preliminary data.</text>
</comment>
<organism evidence="1 2">
    <name type="scientific">Thalassobaculum litoreum DSM 18839</name>
    <dbReference type="NCBI Taxonomy" id="1123362"/>
    <lineage>
        <taxon>Bacteria</taxon>
        <taxon>Pseudomonadati</taxon>
        <taxon>Pseudomonadota</taxon>
        <taxon>Alphaproteobacteria</taxon>
        <taxon>Rhodospirillales</taxon>
        <taxon>Thalassobaculaceae</taxon>
        <taxon>Thalassobaculum</taxon>
    </lineage>
</organism>
<protein>
    <submittedName>
        <fullName evidence="1">Uncharacterized protein</fullName>
    </submittedName>
</protein>
<evidence type="ECO:0000313" key="2">
    <source>
        <dbReference type="Proteomes" id="UP000198615"/>
    </source>
</evidence>
<dbReference type="EMBL" id="FNBW01000011">
    <property type="protein sequence ID" value="SDG16060.1"/>
    <property type="molecule type" value="Genomic_DNA"/>
</dbReference>
<dbReference type="Proteomes" id="UP000198615">
    <property type="component" value="Unassembled WGS sequence"/>
</dbReference>
<dbReference type="AlphaFoldDB" id="A0A8G2BK54"/>
<reference evidence="1 2" key="1">
    <citation type="submission" date="2016-10" db="EMBL/GenBank/DDBJ databases">
        <authorList>
            <person name="Varghese N."/>
            <person name="Submissions S."/>
        </authorList>
    </citation>
    <scope>NUCLEOTIDE SEQUENCE [LARGE SCALE GENOMIC DNA]</scope>
    <source>
        <strain evidence="1 2">DSM 18839</strain>
    </source>
</reference>
<keyword evidence="2" id="KW-1185">Reference proteome</keyword>
<evidence type="ECO:0000313" key="1">
    <source>
        <dbReference type="EMBL" id="SDG16060.1"/>
    </source>
</evidence>